<sequence>MNPSREAGRFWTMEEEKQLIALRKRGVKWSQMRFHLTGRSTSSILGHMLAIARGNGPLAKEARDLKRTHRKGVPLVTEDVHKALELHAEGLTAKQIDERMGKGLGEARIRQFIREPAHFLERQHETRFTPEEDTLLVRLVLEKLRWTEIAKHFPSKSVRRLQSRWESVLRTKDAPSRTKTNKKDGFAWTRSEFEEMLSLYKEGKTTAAIAERVGRTITQVRWQLNSHGLVKRGRTYFDAQAAETVLQALGTDERVPLKLAEEMRRMAQSGMTVPQIALATHRKTSTVKYHLSHDGSSRQNSWSPDEEANVMRHFSEGKKPDQIAEEMGRSKMSVWHKIQMLKDAQNRRSDPPQKSRTSWTPEEETRLIELSLEGKTAKAIAAELGRSQHGVTARISENRKAGRLPMKAPRKARETLQSGEPSVEAATS</sequence>
<evidence type="ECO:0000256" key="1">
    <source>
        <dbReference type="SAM" id="MobiDB-lite"/>
    </source>
</evidence>
<dbReference type="PROSITE" id="PS50090">
    <property type="entry name" value="MYB_LIKE"/>
    <property type="match status" value="1"/>
</dbReference>
<feature type="compositionally biased region" description="Polar residues" evidence="1">
    <location>
        <begin position="415"/>
        <end position="428"/>
    </location>
</feature>
<reference evidence="4 5" key="1">
    <citation type="journal article" date="2023" name="G3 (Bethesda)">
        <title>A chromosome-level genome assembly of Zasmidium syzygii isolated from banana leaves.</title>
        <authorList>
            <person name="van Westerhoven A.C."/>
            <person name="Mehrabi R."/>
            <person name="Talebi R."/>
            <person name="Steentjes M.B.F."/>
            <person name="Corcolon B."/>
            <person name="Chong P.A."/>
            <person name="Kema G.H.J."/>
            <person name="Seidl M.F."/>
        </authorList>
    </citation>
    <scope>NUCLEOTIDE SEQUENCE [LARGE SCALE GENOMIC DNA]</scope>
    <source>
        <strain evidence="4 5">P124</strain>
    </source>
</reference>
<feature type="compositionally biased region" description="Basic and acidic residues" evidence="1">
    <location>
        <begin position="344"/>
        <end position="353"/>
    </location>
</feature>
<dbReference type="InterPro" id="IPR017930">
    <property type="entry name" value="Myb_dom"/>
</dbReference>
<dbReference type="EMBL" id="JAXOVC010000015">
    <property type="protein sequence ID" value="KAK4493914.1"/>
    <property type="molecule type" value="Genomic_DNA"/>
</dbReference>
<feature type="region of interest" description="Disordered" evidence="1">
    <location>
        <begin position="388"/>
        <end position="428"/>
    </location>
</feature>
<name>A0ABR0DXN5_ZASCE</name>
<dbReference type="CDD" id="cd00167">
    <property type="entry name" value="SANT"/>
    <property type="match status" value="1"/>
</dbReference>
<gene>
    <name evidence="4" type="ORF">PRZ48_015100</name>
</gene>
<feature type="domain" description="HTH myb-type" evidence="3">
    <location>
        <begin position="127"/>
        <end position="173"/>
    </location>
</feature>
<comment type="caution">
    <text evidence="4">The sequence shown here is derived from an EMBL/GenBank/DDBJ whole genome shotgun (WGS) entry which is preliminary data.</text>
</comment>
<dbReference type="InterPro" id="IPR050560">
    <property type="entry name" value="MYB_TF"/>
</dbReference>
<keyword evidence="5" id="KW-1185">Reference proteome</keyword>
<dbReference type="PROSITE" id="PS51294">
    <property type="entry name" value="HTH_MYB"/>
    <property type="match status" value="1"/>
</dbReference>
<evidence type="ECO:0000313" key="5">
    <source>
        <dbReference type="Proteomes" id="UP001305779"/>
    </source>
</evidence>
<dbReference type="SMART" id="SM00717">
    <property type="entry name" value="SANT"/>
    <property type="match status" value="3"/>
</dbReference>
<evidence type="ECO:0000259" key="3">
    <source>
        <dbReference type="PROSITE" id="PS51294"/>
    </source>
</evidence>
<feature type="domain" description="Myb-like" evidence="2">
    <location>
        <begin position="120"/>
        <end position="169"/>
    </location>
</feature>
<dbReference type="PANTHER" id="PTHR45614">
    <property type="entry name" value="MYB PROTEIN-RELATED"/>
    <property type="match status" value="1"/>
</dbReference>
<evidence type="ECO:0000259" key="2">
    <source>
        <dbReference type="PROSITE" id="PS50090"/>
    </source>
</evidence>
<dbReference type="InterPro" id="IPR001005">
    <property type="entry name" value="SANT/Myb"/>
</dbReference>
<dbReference type="Proteomes" id="UP001305779">
    <property type="component" value="Unassembled WGS sequence"/>
</dbReference>
<proteinExistence type="predicted"/>
<organism evidence="4 5">
    <name type="scientific">Zasmidium cellare</name>
    <name type="common">Wine cellar mold</name>
    <name type="synonym">Racodium cellare</name>
    <dbReference type="NCBI Taxonomy" id="395010"/>
    <lineage>
        <taxon>Eukaryota</taxon>
        <taxon>Fungi</taxon>
        <taxon>Dikarya</taxon>
        <taxon>Ascomycota</taxon>
        <taxon>Pezizomycotina</taxon>
        <taxon>Dothideomycetes</taxon>
        <taxon>Dothideomycetidae</taxon>
        <taxon>Mycosphaerellales</taxon>
        <taxon>Mycosphaerellaceae</taxon>
        <taxon>Zasmidium</taxon>
    </lineage>
</organism>
<evidence type="ECO:0000313" key="4">
    <source>
        <dbReference type="EMBL" id="KAK4493914.1"/>
    </source>
</evidence>
<protein>
    <submittedName>
        <fullName evidence="4">Uncharacterized protein</fullName>
    </submittedName>
</protein>
<dbReference type="InterPro" id="IPR009057">
    <property type="entry name" value="Homeodomain-like_sf"/>
</dbReference>
<dbReference type="Gene3D" id="1.10.10.60">
    <property type="entry name" value="Homeodomain-like"/>
    <property type="match status" value="1"/>
</dbReference>
<dbReference type="SUPFAM" id="SSF46689">
    <property type="entry name" value="Homeodomain-like"/>
    <property type="match status" value="1"/>
</dbReference>
<feature type="region of interest" description="Disordered" evidence="1">
    <location>
        <begin position="342"/>
        <end position="363"/>
    </location>
</feature>
<accession>A0ABR0DXN5</accession>
<dbReference type="Pfam" id="PF00249">
    <property type="entry name" value="Myb_DNA-binding"/>
    <property type="match status" value="1"/>
</dbReference>